<evidence type="ECO:0000256" key="2">
    <source>
        <dbReference type="SAM" id="MobiDB-lite"/>
    </source>
</evidence>
<dbReference type="PANTHER" id="PTHR19321:SF41">
    <property type="entry name" value="FASCETTO-RELATED"/>
    <property type="match status" value="1"/>
</dbReference>
<dbReference type="GO" id="GO:0051256">
    <property type="term" value="P:mitotic spindle midzone assembly"/>
    <property type="evidence" value="ECO:0007669"/>
    <property type="project" value="TreeGrafter"/>
</dbReference>
<evidence type="ECO:0008006" key="5">
    <source>
        <dbReference type="Google" id="ProtNLM"/>
    </source>
</evidence>
<evidence type="ECO:0000256" key="1">
    <source>
        <dbReference type="SAM" id="Coils"/>
    </source>
</evidence>
<evidence type="ECO:0000313" key="4">
    <source>
        <dbReference type="WBParaSite" id="TREG1_81340.1"/>
    </source>
</evidence>
<dbReference type="WBParaSite" id="TREG1_81340.1">
    <property type="protein sequence ID" value="TREG1_81340.1"/>
    <property type="gene ID" value="TREG1_81340"/>
</dbReference>
<dbReference type="Pfam" id="PF03999">
    <property type="entry name" value="MAP65_ASE1"/>
    <property type="match status" value="1"/>
</dbReference>
<name>A0AA85KDC2_TRIRE</name>
<feature type="compositionally biased region" description="Low complexity" evidence="2">
    <location>
        <begin position="542"/>
        <end position="567"/>
    </location>
</feature>
<dbReference type="Gene3D" id="1.20.58.1520">
    <property type="match status" value="1"/>
</dbReference>
<dbReference type="GO" id="GO:0008017">
    <property type="term" value="F:microtubule binding"/>
    <property type="evidence" value="ECO:0007669"/>
    <property type="project" value="InterPro"/>
</dbReference>
<feature type="compositionally biased region" description="Basic and acidic residues" evidence="2">
    <location>
        <begin position="465"/>
        <end position="481"/>
    </location>
</feature>
<feature type="coiled-coil region" evidence="1">
    <location>
        <begin position="390"/>
        <end position="445"/>
    </location>
</feature>
<dbReference type="Proteomes" id="UP000050795">
    <property type="component" value="Unassembled WGS sequence"/>
</dbReference>
<dbReference type="PANTHER" id="PTHR19321">
    <property type="entry name" value="PROTEIN REGULATOR OF CYTOKINESIS 1 PRC1-RELATED"/>
    <property type="match status" value="1"/>
</dbReference>
<feature type="region of interest" description="Disordered" evidence="2">
    <location>
        <begin position="540"/>
        <end position="582"/>
    </location>
</feature>
<feature type="region of interest" description="Disordered" evidence="2">
    <location>
        <begin position="465"/>
        <end position="504"/>
    </location>
</feature>
<dbReference type="InterPro" id="IPR007145">
    <property type="entry name" value="MAP65_Ase1_PRC1"/>
</dbReference>
<dbReference type="AlphaFoldDB" id="A0AA85KDC2"/>
<dbReference type="GO" id="GO:1990023">
    <property type="term" value="C:mitotic spindle midzone"/>
    <property type="evidence" value="ECO:0007669"/>
    <property type="project" value="TreeGrafter"/>
</dbReference>
<evidence type="ECO:0000313" key="3">
    <source>
        <dbReference type="Proteomes" id="UP000050795"/>
    </source>
</evidence>
<protein>
    <recommendedName>
        <fullName evidence="5">Protein regulator of cytokinesis 1</fullName>
    </recommendedName>
</protein>
<dbReference type="GO" id="GO:0005737">
    <property type="term" value="C:cytoplasm"/>
    <property type="evidence" value="ECO:0007669"/>
    <property type="project" value="TreeGrafter"/>
</dbReference>
<keyword evidence="1" id="KW-0175">Coiled coil</keyword>
<reference evidence="4" key="2">
    <citation type="submission" date="2023-11" db="UniProtKB">
        <authorList>
            <consortium name="WormBaseParasite"/>
        </authorList>
    </citation>
    <scope>IDENTIFICATION</scope>
</reference>
<sequence>MSSYPWVAKILDQITLKITSISDIWKEMGIEGENLNLRVDALTSYLLSMLEEMYNEEILAKQSIVESIKKLKIRIKEIESEMGLTSCFPDCSSLVMTEKLLYDHFKSLSEKSTAILQRYNSLKEDERALCARLGEPEVPVTFIHVPNSEHLEILKANIDHLTLEKRSRCLRLSKLIQEITNLKTVLQWEVSKEDEIMVAIMAPNAMENLSLSTDFLDRVARLRNCLAQELVQLDGECQALTKQILDLERRLNVDPTDTVDVKQEVSASFFRHLKRELERLKQLRLKNLTSFISKCQTELVVWWENCFVGEDDRDPRLTSGNEDLNESLLTSLESEIDRWKAFYLENETLFKAIESWQCILSRLRLSERKMKDPSVLKNRGGILLVIDKEIKQLRRELSRQYSVLRELSLNNSKVKIHGLPVLDYLRHIEQQCDNAERENQFISQNSSRRELSACDAKVKTGSKRALDTSRSKLRTPTDCKKPCTGLSNSRVATRERKRTDSSTCQLANVTSSSLISLSRIGSSESLSSLRTPRARVQPLFKTPISCKTPSSISSMSSSQKKIVSSTPKTSSSGQLGEKKMCSTPRVLKVQNSLSANVSRFASPLSATSRSAVNKQTNQQKSSRTINNNASITQRSQIKPSGIRK</sequence>
<accession>A0AA85KDC2</accession>
<feature type="coiled-coil region" evidence="1">
    <location>
        <begin position="223"/>
        <end position="250"/>
    </location>
</feature>
<feature type="region of interest" description="Disordered" evidence="2">
    <location>
        <begin position="601"/>
        <end position="644"/>
    </location>
</feature>
<organism evidence="3 4">
    <name type="scientific">Trichobilharzia regenti</name>
    <name type="common">Nasal bird schistosome</name>
    <dbReference type="NCBI Taxonomy" id="157069"/>
    <lineage>
        <taxon>Eukaryota</taxon>
        <taxon>Metazoa</taxon>
        <taxon>Spiralia</taxon>
        <taxon>Lophotrochozoa</taxon>
        <taxon>Platyhelminthes</taxon>
        <taxon>Trematoda</taxon>
        <taxon>Digenea</taxon>
        <taxon>Strigeidida</taxon>
        <taxon>Schistosomatoidea</taxon>
        <taxon>Schistosomatidae</taxon>
        <taxon>Trichobilharzia</taxon>
    </lineage>
</organism>
<keyword evidence="3" id="KW-1185">Reference proteome</keyword>
<proteinExistence type="predicted"/>
<reference evidence="3" key="1">
    <citation type="submission" date="2022-06" db="EMBL/GenBank/DDBJ databases">
        <authorList>
            <person name="Berger JAMES D."/>
            <person name="Berger JAMES D."/>
        </authorList>
    </citation>
    <scope>NUCLEOTIDE SEQUENCE [LARGE SCALE GENOMIC DNA]</scope>
</reference>
<feature type="compositionally biased region" description="Polar residues" evidence="2">
    <location>
        <begin position="601"/>
        <end position="638"/>
    </location>
</feature>